<gene>
    <name evidence="1" type="ORF">NDU88_001550</name>
</gene>
<organism evidence="1 2">
    <name type="scientific">Pleurodeles waltl</name>
    <name type="common">Iberian ribbed newt</name>
    <dbReference type="NCBI Taxonomy" id="8319"/>
    <lineage>
        <taxon>Eukaryota</taxon>
        <taxon>Metazoa</taxon>
        <taxon>Chordata</taxon>
        <taxon>Craniata</taxon>
        <taxon>Vertebrata</taxon>
        <taxon>Euteleostomi</taxon>
        <taxon>Amphibia</taxon>
        <taxon>Batrachia</taxon>
        <taxon>Caudata</taxon>
        <taxon>Salamandroidea</taxon>
        <taxon>Salamandridae</taxon>
        <taxon>Pleurodelinae</taxon>
        <taxon>Pleurodeles</taxon>
    </lineage>
</organism>
<accession>A0AAV7KR88</accession>
<protein>
    <submittedName>
        <fullName evidence="1">Uncharacterized protein</fullName>
    </submittedName>
</protein>
<feature type="non-terminal residue" evidence="1">
    <location>
        <position position="1"/>
    </location>
</feature>
<dbReference type="EMBL" id="JANPWB010000016">
    <property type="protein sequence ID" value="KAJ1081368.1"/>
    <property type="molecule type" value="Genomic_DNA"/>
</dbReference>
<reference evidence="1" key="1">
    <citation type="journal article" date="2022" name="bioRxiv">
        <title>Sequencing and chromosome-scale assembly of the giantPleurodeles waltlgenome.</title>
        <authorList>
            <person name="Brown T."/>
            <person name="Elewa A."/>
            <person name="Iarovenko S."/>
            <person name="Subramanian E."/>
            <person name="Araus A.J."/>
            <person name="Petzold A."/>
            <person name="Susuki M."/>
            <person name="Suzuki K.-i.T."/>
            <person name="Hayashi T."/>
            <person name="Toyoda A."/>
            <person name="Oliveira C."/>
            <person name="Osipova E."/>
            <person name="Leigh N.D."/>
            <person name="Simon A."/>
            <person name="Yun M.H."/>
        </authorList>
    </citation>
    <scope>NUCLEOTIDE SEQUENCE</scope>
    <source>
        <strain evidence="1">20211129_DDA</strain>
        <tissue evidence="1">Liver</tissue>
    </source>
</reference>
<evidence type="ECO:0000313" key="1">
    <source>
        <dbReference type="EMBL" id="KAJ1081368.1"/>
    </source>
</evidence>
<dbReference type="AlphaFoldDB" id="A0AAV7KR88"/>
<keyword evidence="2" id="KW-1185">Reference proteome</keyword>
<proteinExistence type="predicted"/>
<evidence type="ECO:0000313" key="2">
    <source>
        <dbReference type="Proteomes" id="UP001066276"/>
    </source>
</evidence>
<sequence>AESPPTIWLLYGVINLPISTFRFSSCLKHLAVGRYEQLGDGYIKEEWELPFDYKCLNGETEVFLSGSK</sequence>
<dbReference type="Proteomes" id="UP001066276">
    <property type="component" value="Chromosome 12"/>
</dbReference>
<name>A0AAV7KR88_PLEWA</name>
<comment type="caution">
    <text evidence="1">The sequence shown here is derived from an EMBL/GenBank/DDBJ whole genome shotgun (WGS) entry which is preliminary data.</text>
</comment>
<feature type="non-terminal residue" evidence="1">
    <location>
        <position position="68"/>
    </location>
</feature>